<dbReference type="Proteomes" id="UP000664203">
    <property type="component" value="Unassembled WGS sequence"/>
</dbReference>
<accession>A0A8H3F3E1</accession>
<dbReference type="Gene3D" id="3.90.1200.10">
    <property type="match status" value="1"/>
</dbReference>
<dbReference type="EMBL" id="CAJPDR010000063">
    <property type="protein sequence ID" value="CAF9913611.1"/>
    <property type="molecule type" value="Genomic_DNA"/>
</dbReference>
<sequence>MAPAMLTENGQASGNFNQSSLHEWSALTHNKFPLRRIPDPLHIDSIPPYESNSDQAELEAQTPTAHKPTLKGVGKSDCEVKIVSISECESEIPPEAFAADKNSLWTSNAMQDIFANAHTRTPTNGDSYSVLGSRAAQARKAHRRPFLARRGNSSAPPLARQPTRSTGPSKYVSGATIRRLTSDKWAVRKQAFSGGKQDGSRLLKQIQKQLVFSATCRTSHMNATISTPEIYGLKMPRAGQESNIVVDMEYIPFHDVAFIMLEQDKAVNEWLINAAISVVDYELTNSSSVPLKEVMPDFRKKADSIKKAMTKSPLLSEEEIKDTCEQIDALLQHYDGLPELHIPVGTCHGDLTLQNMLVDPINRELCVFDFLDCFVESPLQDLAKLLQDVRHQWFFTQVEIPDGKEARAVATLAFFYDKIRSDYEFYEFWEALALFEFMCLARILPYMTNDREKHCIIYGLQRIGEDLKSQPAQEMLSVESSSDSYDSEPERLDAIPNDKTTVIVPALGPDLAQVFFDGQIKLLTVNPNGRPLIVDCVSSLGTDKVSRIIIAVPKSLILQYCDSPAAFEKLFDTLGPDKRSKVDFFYSEQKTRDVIDTVTAVIQKRNVSGSIFVKDANNNFAHSVDAGNYTAFLSIVKEENPIRSSNPRSHNRSYSKGDLRPLQKRDLRPDLIDATKKSYVSFSYDNIVSNISHASFVSSQFCCGGYGFLSASDFLTSAQRLRTALQTADIELSPGKSGLKIIDVIWEMICEGHLFFGAKVSEYDDWGSLAAWTAYKGTYTTHWVDMAHLERVLKRPDPSGGLQYLLDNPRRSIIFYTSKGEAHVGKVRESVERVGGDATGKRLQMLHSIVSPNLMGVESDLRDLGL</sequence>
<feature type="domain" description="Aminoglycoside phosphotransferase" evidence="2">
    <location>
        <begin position="225"/>
        <end position="396"/>
    </location>
</feature>
<keyword evidence="4" id="KW-1185">Reference proteome</keyword>
<evidence type="ECO:0000313" key="3">
    <source>
        <dbReference type="EMBL" id="CAF9913611.1"/>
    </source>
</evidence>
<proteinExistence type="predicted"/>
<dbReference type="SUPFAM" id="SSF56112">
    <property type="entry name" value="Protein kinase-like (PK-like)"/>
    <property type="match status" value="1"/>
</dbReference>
<evidence type="ECO:0000256" key="1">
    <source>
        <dbReference type="SAM" id="MobiDB-lite"/>
    </source>
</evidence>
<dbReference type="InterPro" id="IPR002575">
    <property type="entry name" value="Aminoglycoside_PTrfase"/>
</dbReference>
<feature type="region of interest" description="Disordered" evidence="1">
    <location>
        <begin position="43"/>
        <end position="72"/>
    </location>
</feature>
<organism evidence="3 4">
    <name type="scientific">Alectoria fallacina</name>
    <dbReference type="NCBI Taxonomy" id="1903189"/>
    <lineage>
        <taxon>Eukaryota</taxon>
        <taxon>Fungi</taxon>
        <taxon>Dikarya</taxon>
        <taxon>Ascomycota</taxon>
        <taxon>Pezizomycotina</taxon>
        <taxon>Lecanoromycetes</taxon>
        <taxon>OSLEUM clade</taxon>
        <taxon>Lecanoromycetidae</taxon>
        <taxon>Lecanorales</taxon>
        <taxon>Lecanorineae</taxon>
        <taxon>Parmeliaceae</taxon>
        <taxon>Alectoria</taxon>
    </lineage>
</organism>
<reference evidence="3" key="1">
    <citation type="submission" date="2021-03" db="EMBL/GenBank/DDBJ databases">
        <authorList>
            <person name="Tagirdzhanova G."/>
        </authorList>
    </citation>
    <scope>NUCLEOTIDE SEQUENCE</scope>
</reference>
<evidence type="ECO:0000313" key="4">
    <source>
        <dbReference type="Proteomes" id="UP000664203"/>
    </source>
</evidence>
<dbReference type="InterPro" id="IPR011009">
    <property type="entry name" value="Kinase-like_dom_sf"/>
</dbReference>
<protein>
    <recommendedName>
        <fullName evidence="2">Aminoglycoside phosphotransferase domain-containing protein</fullName>
    </recommendedName>
</protein>
<dbReference type="AlphaFoldDB" id="A0A8H3F3E1"/>
<feature type="region of interest" description="Disordered" evidence="1">
    <location>
        <begin position="141"/>
        <end position="173"/>
    </location>
</feature>
<dbReference type="OrthoDB" id="3507075at2759"/>
<comment type="caution">
    <text evidence="3">The sequence shown here is derived from an EMBL/GenBank/DDBJ whole genome shotgun (WGS) entry which is preliminary data.</text>
</comment>
<gene>
    <name evidence="3" type="ORF">ALECFALPRED_008922</name>
</gene>
<name>A0A8H3F3E1_9LECA</name>
<evidence type="ECO:0000259" key="2">
    <source>
        <dbReference type="Pfam" id="PF01636"/>
    </source>
</evidence>
<dbReference type="Pfam" id="PF01636">
    <property type="entry name" value="APH"/>
    <property type="match status" value="1"/>
</dbReference>